<protein>
    <submittedName>
        <fullName evidence="2">Uncharacterized protein</fullName>
    </submittedName>
</protein>
<keyword evidence="3" id="KW-1185">Reference proteome</keyword>
<feature type="region of interest" description="Disordered" evidence="1">
    <location>
        <begin position="115"/>
        <end position="172"/>
    </location>
</feature>
<name>A0A2C5X2M1_9PEZI</name>
<accession>A0A2C5X2M1</accession>
<feature type="region of interest" description="Disordered" evidence="1">
    <location>
        <begin position="476"/>
        <end position="498"/>
    </location>
</feature>
<feature type="compositionally biased region" description="Basic and acidic residues" evidence="1">
    <location>
        <begin position="484"/>
        <end position="498"/>
    </location>
</feature>
<feature type="region of interest" description="Disordered" evidence="1">
    <location>
        <begin position="242"/>
        <end position="268"/>
    </location>
</feature>
<feature type="compositionally biased region" description="Low complexity" evidence="1">
    <location>
        <begin position="319"/>
        <end position="329"/>
    </location>
</feature>
<feature type="compositionally biased region" description="Low complexity" evidence="1">
    <location>
        <begin position="163"/>
        <end position="172"/>
    </location>
</feature>
<reference evidence="2 3" key="2">
    <citation type="journal article" date="2013" name="IMA Fungus">
        <title>IMA Genome-F 1: Ceratocystis fimbriata: Draft nuclear genome sequence for the plant pathogen, Ceratocystis fimbriata.</title>
        <authorList>
            <person name="Wilken P.M."/>
            <person name="Steenkamp E.T."/>
            <person name="Wingfield M.J."/>
            <person name="de Beer Z.W."/>
            <person name="Wingfield B.D."/>
        </authorList>
    </citation>
    <scope>NUCLEOTIDE SEQUENCE [LARGE SCALE GENOMIC DNA]</scope>
    <source>
        <strain evidence="2 3">CBS 114723</strain>
    </source>
</reference>
<feature type="compositionally biased region" description="Basic residues" evidence="1">
    <location>
        <begin position="119"/>
        <end position="128"/>
    </location>
</feature>
<reference evidence="2 3" key="1">
    <citation type="journal article" date="2013" name="Fungal Biol.">
        <title>Analysis of microsatellite markers in the genome of the plant pathogen Ceratocystis fimbriata.</title>
        <authorList>
            <person name="Simpson M.C."/>
            <person name="Wilken P.M."/>
            <person name="Coetzee M.P."/>
            <person name="Wingfield M.J."/>
            <person name="Wingfield B.D."/>
        </authorList>
    </citation>
    <scope>NUCLEOTIDE SEQUENCE [LARGE SCALE GENOMIC DNA]</scope>
    <source>
        <strain evidence="2 3">CBS 114723</strain>
    </source>
</reference>
<dbReference type="EMBL" id="APWK03000012">
    <property type="protein sequence ID" value="PHH55299.1"/>
    <property type="molecule type" value="Genomic_DNA"/>
</dbReference>
<dbReference type="Proteomes" id="UP000222788">
    <property type="component" value="Unassembled WGS sequence"/>
</dbReference>
<evidence type="ECO:0000313" key="2">
    <source>
        <dbReference type="EMBL" id="PHH55299.1"/>
    </source>
</evidence>
<comment type="caution">
    <text evidence="2">The sequence shown here is derived from an EMBL/GenBank/DDBJ whole genome shotgun (WGS) entry which is preliminary data.</text>
</comment>
<evidence type="ECO:0000313" key="3">
    <source>
        <dbReference type="Proteomes" id="UP000222788"/>
    </source>
</evidence>
<dbReference type="STRING" id="1035309.A0A2C5X2M1"/>
<proteinExistence type="predicted"/>
<sequence length="547" mass="60814">MQSTQPVPFTVTPSSGLIDSGSPPRSINRSHRPADLNFPLASSATYNPADTSASLLTQDSFNGFHSSAYSAPPTFDSYQTYEAIANSIPTPLSLGSISPSMLSVDGKIMHCQTQYHEGHRSRQGRQHKLTTPPLTNIWSSGLDMPSATANQSSPSMGTQIQGPSQAQPQPQVEAVASVDSAFNLPFIVPSTNMDMTAPASYYPAYDSRQIARPQYQNIQQQEQYNYMLLARGQNEYPQFQATMPAQQQPQQQQQHQQQSHAQPSMGHLSIGIPSLVTVPRQRARGMSSVATPVIIDQTARVSKKASKSGSRTRGGRNASISTFSGGSSSNFDTASIPPHADNPSRERELTPPLKFKDNTPKSERQLLSLRRKYKDLKGTRMWDQIIDEFIDPAGKENKKAALQMRINRSKKYLVWPKSEEEILLQAYIKDEEQRYLRILNTMQKLGSGSYMPWSAVNVEAKLAELGLESVYVNPETNLRSRPRPPVETEKETGERKPRNAKDLADFYRAYLQKCREQDATLGDEVIDGIYEGVMEICVEEAYGDGME</sequence>
<feature type="region of interest" description="Disordered" evidence="1">
    <location>
        <begin position="299"/>
        <end position="361"/>
    </location>
</feature>
<gene>
    <name evidence="2" type="ORF">CFIMG_001027RA</name>
</gene>
<feature type="compositionally biased region" description="Low complexity" evidence="1">
    <location>
        <begin position="245"/>
        <end position="264"/>
    </location>
</feature>
<dbReference type="AlphaFoldDB" id="A0A2C5X2M1"/>
<feature type="region of interest" description="Disordered" evidence="1">
    <location>
        <begin position="1"/>
        <end position="34"/>
    </location>
</feature>
<organism evidence="2 3">
    <name type="scientific">Ceratocystis fimbriata CBS 114723</name>
    <dbReference type="NCBI Taxonomy" id="1035309"/>
    <lineage>
        <taxon>Eukaryota</taxon>
        <taxon>Fungi</taxon>
        <taxon>Dikarya</taxon>
        <taxon>Ascomycota</taxon>
        <taxon>Pezizomycotina</taxon>
        <taxon>Sordariomycetes</taxon>
        <taxon>Hypocreomycetidae</taxon>
        <taxon>Microascales</taxon>
        <taxon>Ceratocystidaceae</taxon>
        <taxon>Ceratocystis</taxon>
    </lineage>
</organism>
<evidence type="ECO:0000256" key="1">
    <source>
        <dbReference type="SAM" id="MobiDB-lite"/>
    </source>
</evidence>
<feature type="compositionally biased region" description="Polar residues" evidence="1">
    <location>
        <begin position="147"/>
        <end position="162"/>
    </location>
</feature>
<feature type="compositionally biased region" description="Polar residues" evidence="1">
    <location>
        <begin position="1"/>
        <end position="27"/>
    </location>
</feature>
<dbReference type="OrthoDB" id="5421421at2759"/>
<feature type="compositionally biased region" description="Basic and acidic residues" evidence="1">
    <location>
        <begin position="342"/>
        <end position="361"/>
    </location>
</feature>